<dbReference type="Proteomes" id="UP000077428">
    <property type="component" value="Unassembled WGS sequence"/>
</dbReference>
<proteinExistence type="predicted"/>
<comment type="caution">
    <text evidence="1">The sequence shown here is derived from an EMBL/GenBank/DDBJ whole genome shotgun (WGS) entry which is preliminary data.</text>
</comment>
<dbReference type="EMBL" id="LWMU01000061">
    <property type="protein sequence ID" value="KZX12894.1"/>
    <property type="molecule type" value="Genomic_DNA"/>
</dbReference>
<protein>
    <submittedName>
        <fullName evidence="1">Uncharacterized protein</fullName>
    </submittedName>
</protein>
<evidence type="ECO:0000313" key="2">
    <source>
        <dbReference type="Proteomes" id="UP000077428"/>
    </source>
</evidence>
<keyword evidence="2" id="KW-1185">Reference proteome</keyword>
<dbReference type="PATRIC" id="fig|66851.6.peg.1106"/>
<sequence length="31" mass="3664">MDVLIELKLSSKRVSLFENKMNEHGFEVNKK</sequence>
<evidence type="ECO:0000313" key="1">
    <source>
        <dbReference type="EMBL" id="KZX12894.1"/>
    </source>
</evidence>
<name>A0A166B5N4_METOA</name>
<reference evidence="2" key="1">
    <citation type="journal article" date="2016" name="Genome Announc.">
        <title>Draft Genome Sequences of Methanobrevibacter curvatus DSM11111, Methanobrevibacter cuticularis DSM11139, Methanobrevibacter filiformis DSM11501, and Methanobrevibacter oralis DSM7256.</title>
        <authorList>
            <person name="Poehlein A."/>
            <person name="Seedorf H."/>
        </authorList>
    </citation>
    <scope>NUCLEOTIDE SEQUENCE [LARGE SCALE GENOMIC DNA]</scope>
    <source>
        <strain evidence="2">DSM 7256 / JCM 30027 / ZR</strain>
    </source>
</reference>
<dbReference type="AlphaFoldDB" id="A0A166B5N4"/>
<gene>
    <name evidence="1" type="ORF">MBORA_10050</name>
</gene>
<organism evidence="1 2">
    <name type="scientific">Methanobrevibacter oralis</name>
    <dbReference type="NCBI Taxonomy" id="66851"/>
    <lineage>
        <taxon>Archaea</taxon>
        <taxon>Methanobacteriati</taxon>
        <taxon>Methanobacteriota</taxon>
        <taxon>Methanomada group</taxon>
        <taxon>Methanobacteria</taxon>
        <taxon>Methanobacteriales</taxon>
        <taxon>Methanobacteriaceae</taxon>
        <taxon>Methanobrevibacter</taxon>
    </lineage>
</organism>
<accession>A0A166B5N4</accession>